<name>A0A6A6JH85_WESOR</name>
<evidence type="ECO:0000259" key="1">
    <source>
        <dbReference type="Pfam" id="PF13472"/>
    </source>
</evidence>
<dbReference type="PANTHER" id="PTHR43784:SF2">
    <property type="entry name" value="GDSL-LIKE LIPASE_ACYLHYDROLASE, PUTATIVE (AFU_ORTHOLOGUE AFUA_2G00820)-RELATED"/>
    <property type="match status" value="1"/>
</dbReference>
<dbReference type="Pfam" id="PF13472">
    <property type="entry name" value="Lipase_GDSL_2"/>
    <property type="match status" value="1"/>
</dbReference>
<proteinExistence type="predicted"/>
<dbReference type="OrthoDB" id="10071171at2759"/>
<reference evidence="2" key="1">
    <citation type="journal article" date="2020" name="Stud. Mycol.">
        <title>101 Dothideomycetes genomes: a test case for predicting lifestyles and emergence of pathogens.</title>
        <authorList>
            <person name="Haridas S."/>
            <person name="Albert R."/>
            <person name="Binder M."/>
            <person name="Bloem J."/>
            <person name="Labutti K."/>
            <person name="Salamov A."/>
            <person name="Andreopoulos B."/>
            <person name="Baker S."/>
            <person name="Barry K."/>
            <person name="Bills G."/>
            <person name="Bluhm B."/>
            <person name="Cannon C."/>
            <person name="Castanera R."/>
            <person name="Culley D."/>
            <person name="Daum C."/>
            <person name="Ezra D."/>
            <person name="Gonzalez J."/>
            <person name="Henrissat B."/>
            <person name="Kuo A."/>
            <person name="Liang C."/>
            <person name="Lipzen A."/>
            <person name="Lutzoni F."/>
            <person name="Magnuson J."/>
            <person name="Mondo S."/>
            <person name="Nolan M."/>
            <person name="Ohm R."/>
            <person name="Pangilinan J."/>
            <person name="Park H.-J."/>
            <person name="Ramirez L."/>
            <person name="Alfaro M."/>
            <person name="Sun H."/>
            <person name="Tritt A."/>
            <person name="Yoshinaga Y."/>
            <person name="Zwiers L.-H."/>
            <person name="Turgeon B."/>
            <person name="Goodwin S."/>
            <person name="Spatafora J."/>
            <person name="Crous P."/>
            <person name="Grigoriev I."/>
        </authorList>
    </citation>
    <scope>NUCLEOTIDE SEQUENCE</scope>
    <source>
        <strain evidence="2">CBS 379.55</strain>
    </source>
</reference>
<dbReference type="CDD" id="cd01830">
    <property type="entry name" value="XynE_like"/>
    <property type="match status" value="1"/>
</dbReference>
<keyword evidence="3" id="KW-1185">Reference proteome</keyword>
<organism evidence="2 3">
    <name type="scientific">Westerdykella ornata</name>
    <dbReference type="NCBI Taxonomy" id="318751"/>
    <lineage>
        <taxon>Eukaryota</taxon>
        <taxon>Fungi</taxon>
        <taxon>Dikarya</taxon>
        <taxon>Ascomycota</taxon>
        <taxon>Pezizomycotina</taxon>
        <taxon>Dothideomycetes</taxon>
        <taxon>Pleosporomycetidae</taxon>
        <taxon>Pleosporales</taxon>
        <taxon>Sporormiaceae</taxon>
        <taxon>Westerdykella</taxon>
    </lineage>
</organism>
<feature type="domain" description="SGNH hydrolase-type esterase" evidence="1">
    <location>
        <begin position="204"/>
        <end position="398"/>
    </location>
</feature>
<accession>A0A6A6JH85</accession>
<dbReference type="Gene3D" id="3.40.50.1110">
    <property type="entry name" value="SGNH hydrolase"/>
    <property type="match status" value="1"/>
</dbReference>
<sequence length="411" mass="43630">MIVALAGGGNGLAVERQDDLHWVTTWTSMPQLVEQNNMPPSPFSSGSAMRDATLRQTFHVSVGAPKIKIAISNTFGGSDLPITAGSVGLPTGAVAGVSGIQASPLAAITVGGKTSFTVPKGQVVVSDEIDFEMKPQSMISVSLYSQQGQSGSSITGHPGSRTTSWFVSGNKVNATSFSGTQSVHWYFVSAVHALVPKDTRSLIILGDSITDGRGSDDNKNNRWPDLVLARLQSSNHTNIAVCNQAAGGNRVLKEGLGPSLISRYQRDAINQPGVKYVMIFEGVNDIGNDATSTQAQTAVGDALIRAFTQITSDAKKAGLITIGATITPFGAPSPAQQGYSDRNREATRQRVNKWILESKSFEHVVDFSKMIESKSTPGQIDSKFHGGDYLHPNAAGYKTMADGFPLEIFKS</sequence>
<evidence type="ECO:0000313" key="3">
    <source>
        <dbReference type="Proteomes" id="UP000800097"/>
    </source>
</evidence>
<protein>
    <submittedName>
        <fullName evidence="2">Lipolytic enzyme</fullName>
    </submittedName>
</protein>
<dbReference type="EMBL" id="ML986499">
    <property type="protein sequence ID" value="KAF2275006.1"/>
    <property type="molecule type" value="Genomic_DNA"/>
</dbReference>
<dbReference type="PANTHER" id="PTHR43784">
    <property type="entry name" value="GDSL-LIKE LIPASE/ACYLHYDROLASE, PUTATIVE (AFU_ORTHOLOGUE AFUA_2G00820)-RELATED"/>
    <property type="match status" value="1"/>
</dbReference>
<dbReference type="Proteomes" id="UP000800097">
    <property type="component" value="Unassembled WGS sequence"/>
</dbReference>
<dbReference type="SUPFAM" id="SSF52266">
    <property type="entry name" value="SGNH hydrolase"/>
    <property type="match status" value="1"/>
</dbReference>
<dbReference type="InterPro" id="IPR053140">
    <property type="entry name" value="GDSL_Rv0518-like"/>
</dbReference>
<dbReference type="RefSeq" id="XP_033652545.1">
    <property type="nucleotide sequence ID" value="XM_033796448.1"/>
</dbReference>
<dbReference type="AlphaFoldDB" id="A0A6A6JH85"/>
<dbReference type="InterPro" id="IPR013830">
    <property type="entry name" value="SGNH_hydro"/>
</dbReference>
<evidence type="ECO:0000313" key="2">
    <source>
        <dbReference type="EMBL" id="KAF2275006.1"/>
    </source>
</evidence>
<gene>
    <name evidence="2" type="ORF">EI97DRAFT_400981</name>
</gene>
<dbReference type="GeneID" id="54549623"/>
<dbReference type="InterPro" id="IPR036514">
    <property type="entry name" value="SGNH_hydro_sf"/>
</dbReference>